<reference evidence="1 2" key="1">
    <citation type="journal article" date="2023" name="ACS Omega">
        <title>Identification of the Neoaspergillic Acid Biosynthesis Gene Cluster by Establishing an In Vitro CRISPR-Ribonucleoprotein Genetic System in Aspergillus melleus.</title>
        <authorList>
            <person name="Yuan B."/>
            <person name="Grau M.F."/>
            <person name="Murata R.M."/>
            <person name="Torok T."/>
            <person name="Venkateswaran K."/>
            <person name="Stajich J.E."/>
            <person name="Wang C.C.C."/>
        </authorList>
    </citation>
    <scope>NUCLEOTIDE SEQUENCE [LARGE SCALE GENOMIC DNA]</scope>
    <source>
        <strain evidence="1 2">IMV 1140</strain>
    </source>
</reference>
<gene>
    <name evidence="1" type="ORF">N8T08_003545</name>
</gene>
<comment type="caution">
    <text evidence="1">The sequence shown here is derived from an EMBL/GenBank/DDBJ whole genome shotgun (WGS) entry which is preliminary data.</text>
</comment>
<evidence type="ECO:0000313" key="1">
    <source>
        <dbReference type="EMBL" id="KAK1149987.1"/>
    </source>
</evidence>
<evidence type="ECO:0000313" key="2">
    <source>
        <dbReference type="Proteomes" id="UP001177260"/>
    </source>
</evidence>
<protein>
    <submittedName>
        <fullName evidence="1">Uncharacterized protein</fullName>
    </submittedName>
</protein>
<dbReference type="EMBL" id="JAOPJF010000002">
    <property type="protein sequence ID" value="KAK1149987.1"/>
    <property type="molecule type" value="Genomic_DNA"/>
</dbReference>
<accession>A0ACC3BH71</accession>
<keyword evidence="2" id="KW-1185">Reference proteome</keyword>
<proteinExistence type="predicted"/>
<name>A0ACC3BH71_9EURO</name>
<dbReference type="Proteomes" id="UP001177260">
    <property type="component" value="Unassembled WGS sequence"/>
</dbReference>
<organism evidence="1 2">
    <name type="scientific">Aspergillus melleus</name>
    <dbReference type="NCBI Taxonomy" id="138277"/>
    <lineage>
        <taxon>Eukaryota</taxon>
        <taxon>Fungi</taxon>
        <taxon>Dikarya</taxon>
        <taxon>Ascomycota</taxon>
        <taxon>Pezizomycotina</taxon>
        <taxon>Eurotiomycetes</taxon>
        <taxon>Eurotiomycetidae</taxon>
        <taxon>Eurotiales</taxon>
        <taxon>Aspergillaceae</taxon>
        <taxon>Aspergillus</taxon>
        <taxon>Aspergillus subgen. Circumdati</taxon>
    </lineage>
</organism>
<sequence>MHEQDPPPSGITTAPSTTITITTDPPAAPTPKPRALYFAYGSNLSFTQMRMRCTHNPDLSSRPVAIARLDHWRWLICQYGYANVIPPRGLRVDRQIDSGDEVPISGPEDTVYGVLYEMDDADEILLDGYEGVDTERPASGQTEKVPVRVRPREQGSGSYNKWYVDAGVTRWLVGEEERRRWVGDGDASTTRVLVYVDEVGVVVGKPNEEYVPRMNRAMREAETIGFPKEWADEVMRKFIPPN</sequence>